<gene>
    <name evidence="8" type="ORF">F4695_001951</name>
</gene>
<dbReference type="InterPro" id="IPR000757">
    <property type="entry name" value="Beta-glucanase-like"/>
</dbReference>
<feature type="active site" description="Proton donor" evidence="4">
    <location>
        <position position="177"/>
    </location>
</feature>
<dbReference type="InterPro" id="IPR013320">
    <property type="entry name" value="ConA-like_dom_sf"/>
</dbReference>
<evidence type="ECO:0000313" key="8">
    <source>
        <dbReference type="EMBL" id="MBB6508602.1"/>
    </source>
</evidence>
<dbReference type="Pfam" id="PF00722">
    <property type="entry name" value="Glyco_hydro_16"/>
    <property type="match status" value="1"/>
</dbReference>
<dbReference type="Proteomes" id="UP000585437">
    <property type="component" value="Unassembled WGS sequence"/>
</dbReference>
<proteinExistence type="inferred from homology"/>
<comment type="caution">
    <text evidence="8">The sequence shown here is derived from an EMBL/GenBank/DDBJ whole genome shotgun (WGS) entry which is preliminary data.</text>
</comment>
<dbReference type="SUPFAM" id="SSF49899">
    <property type="entry name" value="Concanavalin A-like lectins/glucanases"/>
    <property type="match status" value="1"/>
</dbReference>
<feature type="region of interest" description="Disordered" evidence="5">
    <location>
        <begin position="35"/>
        <end position="72"/>
    </location>
</feature>
<evidence type="ECO:0000256" key="3">
    <source>
        <dbReference type="ARBA" id="ARBA00023295"/>
    </source>
</evidence>
<protein>
    <submittedName>
        <fullName evidence="8">Endo-1,3-1,4-beta-glycanase ExoK</fullName>
        <ecNumber evidence="8">3.2.1.-</ecNumber>
    </submittedName>
</protein>
<organism evidence="8 9">
    <name type="scientific">Rhizobium soli</name>
    <dbReference type="NCBI Taxonomy" id="424798"/>
    <lineage>
        <taxon>Bacteria</taxon>
        <taxon>Pseudomonadati</taxon>
        <taxon>Pseudomonadota</taxon>
        <taxon>Alphaproteobacteria</taxon>
        <taxon>Hyphomicrobiales</taxon>
        <taxon>Rhizobiaceae</taxon>
        <taxon>Rhizobium/Agrobacterium group</taxon>
        <taxon>Rhizobium</taxon>
    </lineage>
</organism>
<feature type="compositionally biased region" description="Basic and acidic residues" evidence="5">
    <location>
        <begin position="49"/>
        <end position="58"/>
    </location>
</feature>
<dbReference type="PANTHER" id="PTHR10963">
    <property type="entry name" value="GLYCOSYL HYDROLASE-RELATED"/>
    <property type="match status" value="1"/>
</dbReference>
<feature type="chain" id="PRO_5031558424" evidence="6">
    <location>
        <begin position="33"/>
        <end position="299"/>
    </location>
</feature>
<evidence type="ECO:0000256" key="5">
    <source>
        <dbReference type="SAM" id="MobiDB-lite"/>
    </source>
</evidence>
<keyword evidence="3 8" id="KW-0326">Glycosidase</keyword>
<keyword evidence="6" id="KW-0732">Signal</keyword>
<dbReference type="AlphaFoldDB" id="A0A7X0JKN0"/>
<comment type="similarity">
    <text evidence="1">Belongs to the glycosyl hydrolase 16 family.</text>
</comment>
<feature type="active site" description="Nucleophile" evidence="4">
    <location>
        <position position="173"/>
    </location>
</feature>
<evidence type="ECO:0000256" key="2">
    <source>
        <dbReference type="ARBA" id="ARBA00022801"/>
    </source>
</evidence>
<evidence type="ECO:0000256" key="6">
    <source>
        <dbReference type="SAM" id="SignalP"/>
    </source>
</evidence>
<name>A0A7X0JKN0_9HYPH</name>
<dbReference type="PRINTS" id="PR00737">
    <property type="entry name" value="GLHYDRLASE16"/>
</dbReference>
<dbReference type="PROSITE" id="PS51762">
    <property type="entry name" value="GH16_2"/>
    <property type="match status" value="1"/>
</dbReference>
<dbReference type="GO" id="GO:0004553">
    <property type="term" value="F:hydrolase activity, hydrolyzing O-glycosyl compounds"/>
    <property type="evidence" value="ECO:0007669"/>
    <property type="project" value="InterPro"/>
</dbReference>
<dbReference type="PANTHER" id="PTHR10963:SF55">
    <property type="entry name" value="GLYCOSIDE HYDROLASE FAMILY 16 PROTEIN"/>
    <property type="match status" value="1"/>
</dbReference>
<evidence type="ECO:0000256" key="1">
    <source>
        <dbReference type="ARBA" id="ARBA00006865"/>
    </source>
</evidence>
<feature type="signal peptide" evidence="6">
    <location>
        <begin position="1"/>
        <end position="32"/>
    </location>
</feature>
<dbReference type="EC" id="3.2.1.-" evidence="8"/>
<dbReference type="InterPro" id="IPR050546">
    <property type="entry name" value="Glycosyl_Hydrlase_16"/>
</dbReference>
<dbReference type="Gene3D" id="2.60.120.200">
    <property type="match status" value="1"/>
</dbReference>
<reference evidence="8 9" key="1">
    <citation type="submission" date="2020-08" db="EMBL/GenBank/DDBJ databases">
        <title>The Agave Microbiome: Exploring the role of microbial communities in plant adaptations to desert environments.</title>
        <authorList>
            <person name="Partida-Martinez L.P."/>
        </authorList>
    </citation>
    <scope>NUCLEOTIDE SEQUENCE [LARGE SCALE GENOMIC DNA]</scope>
    <source>
        <strain evidence="8 9">AS3.12</strain>
    </source>
</reference>
<evidence type="ECO:0000256" key="4">
    <source>
        <dbReference type="PIRSR" id="PIRSR608264-1"/>
    </source>
</evidence>
<feature type="compositionally biased region" description="Low complexity" evidence="5">
    <location>
        <begin position="35"/>
        <end position="48"/>
    </location>
</feature>
<sequence>MTAPARQIRPAFRAAARAFAALAVLACAPAYAQAPPAPEAPATQAQDPAAKHRPDTKPHPGAKPQPDAKGTSFVENFDRLDRSFWFVSNGWNNGAHQNCTWSQRQVTTDGGNLKLTFEERQNKDRKNVCGEIQTRARFGYGTYEARYKSATGPGLNSAFFTYIGPTDKKPWDEIDFEVLGKNVDQVQLNQYINGKGKNEKIVPVAGGADKGFNDYAFIWEPERLRYFLNGKLVQEVTDPSKIPQNAQKIFLSLWGSDTLKSWMGPFAYSGPTTMEVDRIAYTALGEDCAFPQSVLCTLD</sequence>
<dbReference type="GO" id="GO:0005975">
    <property type="term" value="P:carbohydrate metabolic process"/>
    <property type="evidence" value="ECO:0007669"/>
    <property type="project" value="InterPro"/>
</dbReference>
<accession>A0A7X0JKN0</accession>
<evidence type="ECO:0000259" key="7">
    <source>
        <dbReference type="PROSITE" id="PS51762"/>
    </source>
</evidence>
<dbReference type="EMBL" id="JACHBU010000003">
    <property type="protein sequence ID" value="MBB6508602.1"/>
    <property type="molecule type" value="Genomic_DNA"/>
</dbReference>
<keyword evidence="2 8" id="KW-0378">Hydrolase</keyword>
<keyword evidence="9" id="KW-1185">Reference proteome</keyword>
<dbReference type="RefSeq" id="WP_184654519.1">
    <property type="nucleotide sequence ID" value="NZ_JACHBU010000003.1"/>
</dbReference>
<evidence type="ECO:0000313" key="9">
    <source>
        <dbReference type="Proteomes" id="UP000585437"/>
    </source>
</evidence>
<dbReference type="InterPro" id="IPR008264">
    <property type="entry name" value="Beta_glucanase"/>
</dbReference>
<feature type="domain" description="GH16" evidence="7">
    <location>
        <begin position="58"/>
        <end position="287"/>
    </location>
</feature>